<comment type="caution">
    <text evidence="2">The sequence shown here is derived from an EMBL/GenBank/DDBJ whole genome shotgun (WGS) entry which is preliminary data.</text>
</comment>
<dbReference type="EMBL" id="LBVU01000004">
    <property type="protein sequence ID" value="KKQ91662.1"/>
    <property type="molecule type" value="Genomic_DNA"/>
</dbReference>
<dbReference type="AlphaFoldDB" id="A0A0G0LKW0"/>
<sequence>MSLTNNDLKLIKDVMKVTIDEELDIKLEEKLEEKIKYLPNKEEFFAKMDELITELKAMREEHTMLSHRVYEDHGPRIEKVEKKLGIQATI</sequence>
<dbReference type="STRING" id="1618572.UT17_C0004G0010"/>
<accession>A0A0G0LKW0</accession>
<proteinExistence type="predicted"/>
<protein>
    <submittedName>
        <fullName evidence="2">Uncharacterized protein</fullName>
    </submittedName>
</protein>
<evidence type="ECO:0000313" key="2">
    <source>
        <dbReference type="EMBL" id="KKQ91662.1"/>
    </source>
</evidence>
<name>A0A0G0LKW0_9BACT</name>
<feature type="coiled-coil region" evidence="1">
    <location>
        <begin position="41"/>
        <end position="68"/>
    </location>
</feature>
<evidence type="ECO:0000256" key="1">
    <source>
        <dbReference type="SAM" id="Coils"/>
    </source>
</evidence>
<keyword evidence="1" id="KW-0175">Coiled coil</keyword>
<reference evidence="2 3" key="1">
    <citation type="journal article" date="2015" name="Nature">
        <title>rRNA introns, odd ribosomes, and small enigmatic genomes across a large radiation of phyla.</title>
        <authorList>
            <person name="Brown C.T."/>
            <person name="Hug L.A."/>
            <person name="Thomas B.C."/>
            <person name="Sharon I."/>
            <person name="Castelle C.J."/>
            <person name="Singh A."/>
            <person name="Wilkins M.J."/>
            <person name="Williams K.H."/>
            <person name="Banfield J.F."/>
        </authorList>
    </citation>
    <scope>NUCLEOTIDE SEQUENCE [LARGE SCALE GENOMIC DNA]</scope>
</reference>
<gene>
    <name evidence="2" type="ORF">UT17_C0004G0010</name>
</gene>
<evidence type="ECO:0000313" key="3">
    <source>
        <dbReference type="Proteomes" id="UP000034774"/>
    </source>
</evidence>
<dbReference type="Proteomes" id="UP000034774">
    <property type="component" value="Unassembled WGS sequence"/>
</dbReference>
<organism evidence="2 3">
    <name type="scientific">Candidatus Woesebacteria bacterium GW2011_GWB1_39_10</name>
    <dbReference type="NCBI Taxonomy" id="1618572"/>
    <lineage>
        <taxon>Bacteria</taxon>
        <taxon>Candidatus Woeseibacteriota</taxon>
    </lineage>
</organism>